<feature type="region of interest" description="Disordered" evidence="3">
    <location>
        <begin position="542"/>
        <end position="562"/>
    </location>
</feature>
<feature type="compositionally biased region" description="Acidic residues" evidence="3">
    <location>
        <begin position="316"/>
        <end position="325"/>
    </location>
</feature>
<comment type="subcellular location">
    <subcellularLocation>
        <location evidence="1">Cytoplasm</location>
    </subcellularLocation>
</comment>
<protein>
    <submittedName>
        <fullName evidence="4">Uncharacterized protein</fullName>
    </submittedName>
</protein>
<feature type="compositionally biased region" description="Polar residues" evidence="3">
    <location>
        <begin position="491"/>
        <end position="501"/>
    </location>
</feature>
<keyword evidence="5" id="KW-1185">Reference proteome</keyword>
<dbReference type="Proteomes" id="UP000643580">
    <property type="component" value="Unassembled WGS sequence"/>
</dbReference>
<dbReference type="PANTHER" id="PTHR31250">
    <property type="entry name" value="IQ DOMAIN-CONTAINING PROTEIN IQM3"/>
    <property type="match status" value="1"/>
</dbReference>
<feature type="compositionally biased region" description="Acidic residues" evidence="3">
    <location>
        <begin position="275"/>
        <end position="284"/>
    </location>
</feature>
<feature type="region of interest" description="Disordered" evidence="3">
    <location>
        <begin position="259"/>
        <end position="471"/>
    </location>
</feature>
<dbReference type="PANTHER" id="PTHR31250:SF27">
    <property type="entry name" value="IQ DOMAIN-CONTAINING PROTEIN IQM5"/>
    <property type="match status" value="1"/>
</dbReference>
<reference evidence="4 5" key="1">
    <citation type="journal article" date="2020" name="ISME J.">
        <title>Comparative genomics reveals insights into cyanobacterial evolution and habitat adaptation.</title>
        <authorList>
            <person name="Chen M.Y."/>
            <person name="Teng W.K."/>
            <person name="Zhao L."/>
            <person name="Hu C.X."/>
            <person name="Zhou Y.K."/>
            <person name="Han B.P."/>
            <person name="Song L.R."/>
            <person name="Shu W.S."/>
        </authorList>
    </citation>
    <scope>NUCLEOTIDE SEQUENCE [LARGE SCALE GENOMIC DNA]</scope>
    <source>
        <strain evidence="4 5">FACHB-393</strain>
    </source>
</reference>
<feature type="compositionally biased region" description="Basic and acidic residues" evidence="3">
    <location>
        <begin position="259"/>
        <end position="274"/>
    </location>
</feature>
<feature type="compositionally biased region" description="Polar residues" evidence="3">
    <location>
        <begin position="362"/>
        <end position="429"/>
    </location>
</feature>
<feature type="compositionally biased region" description="Acidic residues" evidence="3">
    <location>
        <begin position="335"/>
        <end position="361"/>
    </location>
</feature>
<feature type="compositionally biased region" description="Basic and acidic residues" evidence="3">
    <location>
        <begin position="430"/>
        <end position="471"/>
    </location>
</feature>
<evidence type="ECO:0000313" key="4">
    <source>
        <dbReference type="EMBL" id="MBD2646040.1"/>
    </source>
</evidence>
<accession>A0ABR8I3T4</accession>
<dbReference type="EMBL" id="JACJTD010000005">
    <property type="protein sequence ID" value="MBD2646040.1"/>
    <property type="molecule type" value="Genomic_DNA"/>
</dbReference>
<organism evidence="4 5">
    <name type="scientific">Nostoc foliaceum FACHB-393</name>
    <dbReference type="NCBI Taxonomy" id="2692915"/>
    <lineage>
        <taxon>Bacteria</taxon>
        <taxon>Bacillati</taxon>
        <taxon>Cyanobacteriota</taxon>
        <taxon>Cyanophyceae</taxon>
        <taxon>Nostocales</taxon>
        <taxon>Nostocaceae</taxon>
        <taxon>Nostoc</taxon>
        <taxon>Nostoc foliaceum</taxon>
    </lineage>
</organism>
<keyword evidence="2" id="KW-0963">Cytoplasm</keyword>
<proteinExistence type="predicted"/>
<feature type="compositionally biased region" description="Basic and acidic residues" evidence="3">
    <location>
        <begin position="294"/>
        <end position="315"/>
    </location>
</feature>
<gene>
    <name evidence="4" type="ORF">H6G92_07215</name>
</gene>
<feature type="region of interest" description="Disordered" evidence="3">
    <location>
        <begin position="484"/>
        <end position="506"/>
    </location>
</feature>
<evidence type="ECO:0000313" key="5">
    <source>
        <dbReference type="Proteomes" id="UP000643580"/>
    </source>
</evidence>
<dbReference type="InterPro" id="IPR044159">
    <property type="entry name" value="IQM"/>
</dbReference>
<evidence type="ECO:0000256" key="2">
    <source>
        <dbReference type="ARBA" id="ARBA00022490"/>
    </source>
</evidence>
<sequence>MEATKLEIQAKYGTITPEGQERLGVLQGKMNDFWVQRKESSKGQPNLLEIPGIFTRRETRLAQQIQPQLTIGQPGDKYEQEADKVAADVIKEIHQNQSTVQRQKGDEQEQINTHTTELVHHNQINMNAAALSLQGNIVQCQYLNPGEYNSWLNETQAKAKVGRKGYRFSKTASRDALKAIDERLFYFVHYPSKNGDRQEDLKERISLLKGIKQVIKSSRYFTEDKKTEIFLLRQQAVNALLNEVQSMLTQLKSELNQDKNEVEYKESEEYRTDIEVEADLDNESFDGKYSQYSDKLEESQENKKTTQPEEQKNDDYIEPQVEEQNDGYSQPQLEEQNDDYIEPQVEEQNDDYIEPQVEEQNDGYSQPQLEEQNDGYSQPQLEEQNDGYSQPQLEEQNDGYSQPQLEEQNDGYSQPQLEEQNDGYSQPQLEEQKSKDYFNRKDSQFLENKFEQEDGKFEISETKFQESKKIDDNKFKLNKKLGVYGERKASNQKNKTQQENQGEVKDDNGKIIGQMQNWHPAYKGKAIRHLYGQDRKAKKLKIQDGKLYGHDSESKEQDKEDQNKFLWKGKPYKTKEMKTLWGSSSGKAIFVMTVNGKIYAADQAAEYQQGLDPRQKQQWIFHHSSFVAGAEVAAAGEIEIKDGVLQGITDASGHYHPDAAMTRQVLQMLQDGGVSLEGVYVQITIPQENSNLIYPADKFLEHTTAKQEPQEIIENLREKQDLDTSILSESAELAEKAGNLIRQVKYISQLFEDMNELLQPGQKEKIEIQMRNLYELALRKGWKAYKAGLTNQSNPDNDYLEAYISFEAAKEIEAFNVLKDVEFKKPGDVPQNAKTSLQTMENTPMGATNALDRMQRLAKEKNML</sequence>
<comment type="caution">
    <text evidence="4">The sequence shown here is derived from an EMBL/GenBank/DDBJ whole genome shotgun (WGS) entry which is preliminary data.</text>
</comment>
<evidence type="ECO:0000256" key="1">
    <source>
        <dbReference type="ARBA" id="ARBA00004496"/>
    </source>
</evidence>
<dbReference type="RefSeq" id="WP_190892289.1">
    <property type="nucleotide sequence ID" value="NZ_JACJTD010000005.1"/>
</dbReference>
<name>A0ABR8I3T4_9NOSO</name>
<evidence type="ECO:0000256" key="3">
    <source>
        <dbReference type="SAM" id="MobiDB-lite"/>
    </source>
</evidence>